<feature type="transmembrane region" description="Helical" evidence="1">
    <location>
        <begin position="16"/>
        <end position="34"/>
    </location>
</feature>
<evidence type="ECO:0000256" key="1">
    <source>
        <dbReference type="SAM" id="Phobius"/>
    </source>
</evidence>
<proteinExistence type="predicted"/>
<dbReference type="AlphaFoldDB" id="A0A443P2B0"/>
<dbReference type="PANTHER" id="PTHR13301">
    <property type="entry name" value="X-BOX TRANSCRIPTION FACTOR-RELATED"/>
    <property type="match status" value="1"/>
</dbReference>
<name>A0A443P2B0_9MAGN</name>
<evidence type="ECO:0000313" key="2">
    <source>
        <dbReference type="EMBL" id="RWR84933.1"/>
    </source>
</evidence>
<feature type="transmembrane region" description="Helical" evidence="1">
    <location>
        <begin position="181"/>
        <end position="199"/>
    </location>
</feature>
<feature type="transmembrane region" description="Helical" evidence="1">
    <location>
        <begin position="155"/>
        <end position="174"/>
    </location>
</feature>
<feature type="transmembrane region" description="Helical" evidence="1">
    <location>
        <begin position="83"/>
        <end position="105"/>
    </location>
</feature>
<dbReference type="Proteomes" id="UP000283530">
    <property type="component" value="Unassembled WGS sequence"/>
</dbReference>
<organism evidence="2 3">
    <name type="scientific">Cinnamomum micranthum f. kanehirae</name>
    <dbReference type="NCBI Taxonomy" id="337451"/>
    <lineage>
        <taxon>Eukaryota</taxon>
        <taxon>Viridiplantae</taxon>
        <taxon>Streptophyta</taxon>
        <taxon>Embryophyta</taxon>
        <taxon>Tracheophyta</taxon>
        <taxon>Spermatophyta</taxon>
        <taxon>Magnoliopsida</taxon>
        <taxon>Magnoliidae</taxon>
        <taxon>Laurales</taxon>
        <taxon>Lauraceae</taxon>
        <taxon>Cinnamomum</taxon>
    </lineage>
</organism>
<keyword evidence="1" id="KW-1133">Transmembrane helix</keyword>
<comment type="caution">
    <text evidence="2">The sequence shown here is derived from an EMBL/GenBank/DDBJ whole genome shotgun (WGS) entry which is preliminary data.</text>
</comment>
<keyword evidence="1" id="KW-0812">Transmembrane</keyword>
<evidence type="ECO:0000313" key="3">
    <source>
        <dbReference type="Proteomes" id="UP000283530"/>
    </source>
</evidence>
<dbReference type="EMBL" id="QPKB01000005">
    <property type="protein sequence ID" value="RWR84933.1"/>
    <property type="molecule type" value="Genomic_DNA"/>
</dbReference>
<sequence length="205" mass="23010">MAYCIFNLWALNALPTLYYVVISPLCLLHAIPSFPERKTSAYLFGTIDCGLNLLGITKLAFPITVKIVDDELSKRYEQEIMEFGTTSPMFTVLATLAMINLLCLGGAIKRVVMDDGVGVESFVLQFAQCGLWVLINLPIYEGLFFEERRGSHAPISSIYIYCFGSIGFCIAHALKFLPKQFLGIIVYICEALFSFWVTSQYQLLL</sequence>
<protein>
    <submittedName>
        <fullName evidence="2">Cellulose synthase-like protein E6</fullName>
    </submittedName>
</protein>
<feature type="transmembrane region" description="Helical" evidence="1">
    <location>
        <begin position="117"/>
        <end position="135"/>
    </location>
</feature>
<keyword evidence="1" id="KW-0472">Membrane</keyword>
<dbReference type="OrthoDB" id="72851at2759"/>
<accession>A0A443P2B0</accession>
<reference evidence="2 3" key="1">
    <citation type="journal article" date="2019" name="Nat. Plants">
        <title>Stout camphor tree genome fills gaps in understanding of flowering plant genome evolution.</title>
        <authorList>
            <person name="Chaw S.M."/>
            <person name="Liu Y.C."/>
            <person name="Wu Y.W."/>
            <person name="Wang H.Y."/>
            <person name="Lin C.I."/>
            <person name="Wu C.S."/>
            <person name="Ke H.M."/>
            <person name="Chang L.Y."/>
            <person name="Hsu C.Y."/>
            <person name="Yang H.T."/>
            <person name="Sudianto E."/>
            <person name="Hsu M.H."/>
            <person name="Wu K.P."/>
            <person name="Wang L.N."/>
            <person name="Leebens-Mack J.H."/>
            <person name="Tsai I.J."/>
        </authorList>
    </citation>
    <scope>NUCLEOTIDE SEQUENCE [LARGE SCALE GENOMIC DNA]</scope>
    <source>
        <strain evidence="3">cv. Chaw 1501</strain>
        <tissue evidence="2">Young leaves</tissue>
    </source>
</reference>
<gene>
    <name evidence="2" type="ORF">CKAN_01376900</name>
</gene>
<keyword evidence="3" id="KW-1185">Reference proteome</keyword>
<dbReference type="STRING" id="337451.A0A443P2B0"/>